<gene>
    <name evidence="5" type="ORF">PMPD1_1109</name>
</gene>
<dbReference type="PANTHER" id="PTHR43038">
    <property type="entry name" value="ATP-BINDING CASSETTE, SUB-FAMILY H, MEMBER 1"/>
    <property type="match status" value="1"/>
</dbReference>
<keyword evidence="3 5" id="KW-0067">ATP-binding</keyword>
<keyword evidence="6" id="KW-1185">Reference proteome</keyword>
<dbReference type="AlphaFoldDB" id="A0A6M8U632"/>
<dbReference type="SMART" id="SM00382">
    <property type="entry name" value="AAA"/>
    <property type="match status" value="1"/>
</dbReference>
<dbReference type="RefSeq" id="WP_173633113.1">
    <property type="nucleotide sequence ID" value="NZ_CP054212.1"/>
</dbReference>
<dbReference type="PROSITE" id="PS50893">
    <property type="entry name" value="ABC_TRANSPORTER_2"/>
    <property type="match status" value="1"/>
</dbReference>
<feature type="domain" description="ABC transporter" evidence="4">
    <location>
        <begin position="5"/>
        <end position="232"/>
    </location>
</feature>
<evidence type="ECO:0000259" key="4">
    <source>
        <dbReference type="PROSITE" id="PS50893"/>
    </source>
</evidence>
<dbReference type="GO" id="GO:0016887">
    <property type="term" value="F:ATP hydrolysis activity"/>
    <property type="evidence" value="ECO:0007669"/>
    <property type="project" value="InterPro"/>
</dbReference>
<evidence type="ECO:0000313" key="6">
    <source>
        <dbReference type="Proteomes" id="UP000505325"/>
    </source>
</evidence>
<evidence type="ECO:0000313" key="5">
    <source>
        <dbReference type="EMBL" id="QKJ86075.1"/>
    </source>
</evidence>
<dbReference type="Gene3D" id="3.40.50.300">
    <property type="entry name" value="P-loop containing nucleotide triphosphate hydrolases"/>
    <property type="match status" value="1"/>
</dbReference>
<comment type="similarity">
    <text evidence="1">Belongs to the ABC transporter superfamily. Drug exporter-2 (TC 3.A.1.117) family.</text>
</comment>
<dbReference type="PROSITE" id="PS00211">
    <property type="entry name" value="ABC_TRANSPORTER_1"/>
    <property type="match status" value="1"/>
</dbReference>
<dbReference type="InterPro" id="IPR017871">
    <property type="entry name" value="ABC_transporter-like_CS"/>
</dbReference>
<dbReference type="PANTHER" id="PTHR43038:SF3">
    <property type="entry name" value="ABC TRANSPORTER G FAMILY MEMBER 20 ISOFORM X1"/>
    <property type="match status" value="1"/>
</dbReference>
<reference evidence="5 6" key="1">
    <citation type="submission" date="2020-06" db="EMBL/GenBank/DDBJ databases">
        <title>Genome sequence of Paramixta manurensis strain PD-1.</title>
        <authorList>
            <person name="Lee C.W."/>
            <person name="Kim J."/>
        </authorList>
    </citation>
    <scope>NUCLEOTIDE SEQUENCE [LARGE SCALE GENOMIC DNA]</scope>
    <source>
        <strain evidence="5 6">PD-1</strain>
    </source>
</reference>
<dbReference type="InterPro" id="IPR003439">
    <property type="entry name" value="ABC_transporter-like_ATP-bd"/>
</dbReference>
<dbReference type="InterPro" id="IPR003593">
    <property type="entry name" value="AAA+_ATPase"/>
</dbReference>
<accession>A0A6M8U632</accession>
<dbReference type="SUPFAM" id="SSF52540">
    <property type="entry name" value="P-loop containing nucleoside triphosphate hydrolases"/>
    <property type="match status" value="1"/>
</dbReference>
<dbReference type="CDD" id="cd03230">
    <property type="entry name" value="ABC_DR_subfamily_A"/>
    <property type="match status" value="1"/>
</dbReference>
<name>A0A6M8U632_9GAMM</name>
<evidence type="ECO:0000256" key="2">
    <source>
        <dbReference type="ARBA" id="ARBA00022741"/>
    </source>
</evidence>
<proteinExistence type="inferred from homology"/>
<evidence type="ECO:0000256" key="1">
    <source>
        <dbReference type="ARBA" id="ARBA00006526"/>
    </source>
</evidence>
<dbReference type="Pfam" id="PF00005">
    <property type="entry name" value="ABC_tran"/>
    <property type="match status" value="1"/>
</dbReference>
<dbReference type="KEGG" id="pmak:PMPD1_1109"/>
<dbReference type="EMBL" id="CP054212">
    <property type="protein sequence ID" value="QKJ86075.1"/>
    <property type="molecule type" value="Genomic_DNA"/>
</dbReference>
<evidence type="ECO:0000256" key="3">
    <source>
        <dbReference type="ARBA" id="ARBA00022840"/>
    </source>
</evidence>
<protein>
    <submittedName>
        <fullName evidence="5">ABC transporter ATP-binding protein</fullName>
    </submittedName>
</protein>
<organism evidence="5 6">
    <name type="scientific">Paramixta manurensis</name>
    <dbReference type="NCBI Taxonomy" id="2740817"/>
    <lineage>
        <taxon>Bacteria</taxon>
        <taxon>Pseudomonadati</taxon>
        <taxon>Pseudomonadota</taxon>
        <taxon>Gammaproteobacteria</taxon>
        <taxon>Enterobacterales</taxon>
        <taxon>Erwiniaceae</taxon>
        <taxon>Paramixta</taxon>
    </lineage>
</organism>
<dbReference type="GO" id="GO:0005524">
    <property type="term" value="F:ATP binding"/>
    <property type="evidence" value="ECO:0007669"/>
    <property type="project" value="UniProtKB-KW"/>
</dbReference>
<keyword evidence="2" id="KW-0547">Nucleotide-binding</keyword>
<sequence>MDYCIRLEKINKSFKTKHVVKDLTLDIPRGKITGFLGPNGSGKTTSMRMMCGLLRPDSGNGSCFGYDIFRQREKIKPLIGYMTQSFTLWENLSVKENLYFLAKLRNIPNARRQVARLIARFNLQRFDNVLTAHLSGGWRQRVSLAASILHSPKVILLDEPTAGVDPYARREFWKVLHELSNDGMTILVSTHYMDEAERCHHLAWMSYGRLLAAGTAETIIRSQGLTTFAVRGPTLTDLECALGELEPVEQTVIFSGTLYVTGKDYQSLHRALQQLPSAYAIEKTSTTLEDSFAHLMKKVMPS</sequence>
<dbReference type="Proteomes" id="UP000505325">
    <property type="component" value="Chromosome"/>
</dbReference>
<dbReference type="InterPro" id="IPR027417">
    <property type="entry name" value="P-loop_NTPase"/>
</dbReference>